<dbReference type="Proteomes" id="UP000095285">
    <property type="component" value="Unassembled WGS sequence"/>
</dbReference>
<evidence type="ECO:0000313" key="10">
    <source>
        <dbReference type="Proteomes" id="UP000095285"/>
    </source>
</evidence>
<dbReference type="InterPro" id="IPR002401">
    <property type="entry name" value="Cyt_P450_E_grp-I"/>
</dbReference>
<evidence type="ECO:0000256" key="9">
    <source>
        <dbReference type="RuleBase" id="RU000461"/>
    </source>
</evidence>
<dbReference type="GO" id="GO:0016705">
    <property type="term" value="F:oxidoreductase activity, acting on paired donors, with incorporation or reduction of molecular oxygen"/>
    <property type="evidence" value="ECO:0007669"/>
    <property type="project" value="InterPro"/>
</dbReference>
<keyword evidence="7 9" id="KW-0503">Monooxygenase</keyword>
<name>A0A1I7VWP4_LOALO</name>
<dbReference type="PANTHER" id="PTHR24292:SF102">
    <property type="entry name" value="CYTOCHROME P450 FAMILY-RELATED"/>
    <property type="match status" value="1"/>
</dbReference>
<dbReference type="AlphaFoldDB" id="A0A1I7VWP4"/>
<evidence type="ECO:0000256" key="2">
    <source>
        <dbReference type="ARBA" id="ARBA00010617"/>
    </source>
</evidence>
<dbReference type="WBParaSite" id="EN70_7048">
    <property type="protein sequence ID" value="EN70_7048"/>
    <property type="gene ID" value="EN70_7048"/>
</dbReference>
<keyword evidence="10" id="KW-1185">Reference proteome</keyword>
<dbReference type="PRINTS" id="PR00385">
    <property type="entry name" value="P450"/>
</dbReference>
<dbReference type="GO" id="GO:0005506">
    <property type="term" value="F:iron ion binding"/>
    <property type="evidence" value="ECO:0007669"/>
    <property type="project" value="InterPro"/>
</dbReference>
<organism evidence="10 11">
    <name type="scientific">Loa loa</name>
    <name type="common">Eye worm</name>
    <name type="synonym">Filaria loa</name>
    <dbReference type="NCBI Taxonomy" id="7209"/>
    <lineage>
        <taxon>Eukaryota</taxon>
        <taxon>Metazoa</taxon>
        <taxon>Ecdysozoa</taxon>
        <taxon>Nematoda</taxon>
        <taxon>Chromadorea</taxon>
        <taxon>Rhabditida</taxon>
        <taxon>Spirurina</taxon>
        <taxon>Spiruromorpha</taxon>
        <taxon>Filarioidea</taxon>
        <taxon>Onchocercidae</taxon>
        <taxon>Loa</taxon>
    </lineage>
</organism>
<keyword evidence="5 9" id="KW-0560">Oxidoreductase</keyword>
<sequence length="540" mass="63256">MSRGDVGLVFNFIPVYRSFSKLFRPGNDLERKSWPSGAKENHEYREAWGITRDCGFPVVPSQHWLFGSLNITKSHSTHWKLGKLTKKYGRTYGLMQGSHPTIVTSDPEIIYQICFKQFHLFHSRIMDPSSPHPDTAYEVHEFAARGERWKRIRSLTSKAVSNENLRKLFHVMHDSVNCFIMELEEEITESKALELHPRFQRLTFDIISRCCMGRPYSCQQNDSNLKLLLKKFSPLQSFHPFPLLTWCIPDLKWMSLTYTKLCLLFRTVFHLDVDPLVTYTNYLRKVISMDFIDQDRSSFLYFMKCVEDDEWDDWEVDADKPCDVANIKIIQKLTPGEIINQCRFLTTAGFDTTANTVAYLIYLLANNPEQQEKLCQEIEMLDEITFDNVQHLNYLHCAIMETLRLFPHASLLQSRTCVQQCKIGPYTFKKGVGVIFDTWSLHYDDEIWGSDVKKFIPDRFLNCTTIQKRNWMAFGAGPRQCIGMRFAMLEIKIIICSFLKKFCFRKTENTNEAHISLREMGTVWPDFAQIILERRIGKYF</sequence>
<evidence type="ECO:0000256" key="4">
    <source>
        <dbReference type="ARBA" id="ARBA00022723"/>
    </source>
</evidence>
<comment type="cofactor">
    <cofactor evidence="1 8">
        <name>heme</name>
        <dbReference type="ChEBI" id="CHEBI:30413"/>
    </cofactor>
</comment>
<reference evidence="11" key="2">
    <citation type="submission" date="2016-11" db="UniProtKB">
        <authorList>
            <consortium name="WormBaseParasite"/>
        </authorList>
    </citation>
    <scope>IDENTIFICATION</scope>
</reference>
<keyword evidence="4 8" id="KW-0479">Metal-binding</keyword>
<evidence type="ECO:0000256" key="3">
    <source>
        <dbReference type="ARBA" id="ARBA00022617"/>
    </source>
</evidence>
<dbReference type="PROSITE" id="PS00086">
    <property type="entry name" value="CYTOCHROME_P450"/>
    <property type="match status" value="1"/>
</dbReference>
<dbReference type="GO" id="GO:0020037">
    <property type="term" value="F:heme binding"/>
    <property type="evidence" value="ECO:0007669"/>
    <property type="project" value="InterPro"/>
</dbReference>
<dbReference type="eggNOG" id="KOG0158">
    <property type="taxonomic scope" value="Eukaryota"/>
</dbReference>
<proteinExistence type="inferred from homology"/>
<dbReference type="PRINTS" id="PR00463">
    <property type="entry name" value="EP450I"/>
</dbReference>
<dbReference type="Pfam" id="PF00067">
    <property type="entry name" value="p450"/>
    <property type="match status" value="1"/>
</dbReference>
<feature type="binding site" description="axial binding residue" evidence="8">
    <location>
        <position position="481"/>
    </location>
    <ligand>
        <name>heme</name>
        <dbReference type="ChEBI" id="CHEBI:30413"/>
    </ligand>
    <ligandPart>
        <name>Fe</name>
        <dbReference type="ChEBI" id="CHEBI:18248"/>
    </ligandPart>
</feature>
<accession>A0A1I7VWP4</accession>
<dbReference type="STRING" id="7209.A0A1I7VWP4"/>
<dbReference type="SUPFAM" id="SSF48264">
    <property type="entry name" value="Cytochrome P450"/>
    <property type="match status" value="1"/>
</dbReference>
<evidence type="ECO:0000256" key="6">
    <source>
        <dbReference type="ARBA" id="ARBA00023004"/>
    </source>
</evidence>
<evidence type="ECO:0000256" key="7">
    <source>
        <dbReference type="ARBA" id="ARBA00023033"/>
    </source>
</evidence>
<evidence type="ECO:0000256" key="1">
    <source>
        <dbReference type="ARBA" id="ARBA00001971"/>
    </source>
</evidence>
<dbReference type="InterPro" id="IPR017972">
    <property type="entry name" value="Cyt_P450_CS"/>
</dbReference>
<evidence type="ECO:0000256" key="5">
    <source>
        <dbReference type="ARBA" id="ARBA00023002"/>
    </source>
</evidence>
<dbReference type="PANTHER" id="PTHR24292">
    <property type="entry name" value="CYTOCHROME P450"/>
    <property type="match status" value="1"/>
</dbReference>
<dbReference type="GO" id="GO:0004497">
    <property type="term" value="F:monooxygenase activity"/>
    <property type="evidence" value="ECO:0007669"/>
    <property type="project" value="UniProtKB-KW"/>
</dbReference>
<protein>
    <submittedName>
        <fullName evidence="11">Cytochrome P450</fullName>
    </submittedName>
</protein>
<dbReference type="InterPro" id="IPR036396">
    <property type="entry name" value="Cyt_P450_sf"/>
</dbReference>
<dbReference type="InterPro" id="IPR050476">
    <property type="entry name" value="Insect_CytP450_Detox"/>
</dbReference>
<comment type="similarity">
    <text evidence="2 9">Belongs to the cytochrome P450 family.</text>
</comment>
<keyword evidence="6 8" id="KW-0408">Iron</keyword>
<reference evidence="10" key="1">
    <citation type="submission" date="2012-04" db="EMBL/GenBank/DDBJ databases">
        <title>The Genome Sequence of Loa loa.</title>
        <authorList>
            <consortium name="The Broad Institute Genome Sequencing Platform"/>
            <consortium name="Broad Institute Genome Sequencing Center for Infectious Disease"/>
            <person name="Nutman T.B."/>
            <person name="Fink D.L."/>
            <person name="Russ C."/>
            <person name="Young S."/>
            <person name="Zeng Q."/>
            <person name="Gargeya S."/>
            <person name="Alvarado L."/>
            <person name="Berlin A."/>
            <person name="Chapman S.B."/>
            <person name="Chen Z."/>
            <person name="Freedman E."/>
            <person name="Gellesch M."/>
            <person name="Goldberg J."/>
            <person name="Griggs A."/>
            <person name="Gujja S."/>
            <person name="Heilman E.R."/>
            <person name="Heiman D."/>
            <person name="Howarth C."/>
            <person name="Mehta T."/>
            <person name="Neiman D."/>
            <person name="Pearson M."/>
            <person name="Roberts A."/>
            <person name="Saif S."/>
            <person name="Shea T."/>
            <person name="Shenoy N."/>
            <person name="Sisk P."/>
            <person name="Stolte C."/>
            <person name="Sykes S."/>
            <person name="White J."/>
            <person name="Yandava C."/>
            <person name="Haas B."/>
            <person name="Henn M.R."/>
            <person name="Nusbaum C."/>
            <person name="Birren B."/>
        </authorList>
    </citation>
    <scope>NUCLEOTIDE SEQUENCE [LARGE SCALE GENOMIC DNA]</scope>
</reference>
<dbReference type="Gene3D" id="1.10.630.10">
    <property type="entry name" value="Cytochrome P450"/>
    <property type="match status" value="1"/>
</dbReference>
<evidence type="ECO:0000313" key="11">
    <source>
        <dbReference type="WBParaSite" id="EN70_7048"/>
    </source>
</evidence>
<evidence type="ECO:0000256" key="8">
    <source>
        <dbReference type="PIRSR" id="PIRSR602401-1"/>
    </source>
</evidence>
<dbReference type="InterPro" id="IPR001128">
    <property type="entry name" value="Cyt_P450"/>
</dbReference>
<keyword evidence="3 8" id="KW-0349">Heme</keyword>